<organism evidence="1">
    <name type="scientific">Anguilla anguilla</name>
    <name type="common">European freshwater eel</name>
    <name type="synonym">Muraena anguilla</name>
    <dbReference type="NCBI Taxonomy" id="7936"/>
    <lineage>
        <taxon>Eukaryota</taxon>
        <taxon>Metazoa</taxon>
        <taxon>Chordata</taxon>
        <taxon>Craniata</taxon>
        <taxon>Vertebrata</taxon>
        <taxon>Euteleostomi</taxon>
        <taxon>Actinopterygii</taxon>
        <taxon>Neopterygii</taxon>
        <taxon>Teleostei</taxon>
        <taxon>Anguilliformes</taxon>
        <taxon>Anguillidae</taxon>
        <taxon>Anguilla</taxon>
    </lineage>
</organism>
<proteinExistence type="predicted"/>
<name>A0A0E9SEJ1_ANGAN</name>
<protein>
    <submittedName>
        <fullName evidence="1">Uncharacterized protein</fullName>
    </submittedName>
</protein>
<dbReference type="EMBL" id="GBXM01068861">
    <property type="protein sequence ID" value="JAH39716.1"/>
    <property type="molecule type" value="Transcribed_RNA"/>
</dbReference>
<reference evidence="1" key="2">
    <citation type="journal article" date="2015" name="Fish Shellfish Immunol.">
        <title>Early steps in the European eel (Anguilla anguilla)-Vibrio vulnificus interaction in the gills: Role of the RtxA13 toxin.</title>
        <authorList>
            <person name="Callol A."/>
            <person name="Pajuelo D."/>
            <person name="Ebbesson L."/>
            <person name="Teles M."/>
            <person name="MacKenzie S."/>
            <person name="Amaro C."/>
        </authorList>
    </citation>
    <scope>NUCLEOTIDE SEQUENCE</scope>
</reference>
<evidence type="ECO:0000313" key="1">
    <source>
        <dbReference type="EMBL" id="JAH39716.1"/>
    </source>
</evidence>
<dbReference type="AlphaFoldDB" id="A0A0E9SEJ1"/>
<reference evidence="1" key="1">
    <citation type="submission" date="2014-11" db="EMBL/GenBank/DDBJ databases">
        <authorList>
            <person name="Amaro Gonzalez C."/>
        </authorList>
    </citation>
    <scope>NUCLEOTIDE SEQUENCE</scope>
</reference>
<sequence>MYCLRMHLPSLRISVKRVEKYPNQLHCTMQRWEIRHEIRIFLETERH</sequence>
<accession>A0A0E9SEJ1</accession>